<evidence type="ECO:0000259" key="9">
    <source>
        <dbReference type="Pfam" id="PF06429"/>
    </source>
</evidence>
<dbReference type="InterPro" id="IPR053927">
    <property type="entry name" value="FlgK_helical"/>
</dbReference>
<feature type="chain" id="PRO_5046477132" description="Flagellar hook-associated protein 1" evidence="8">
    <location>
        <begin position="20"/>
        <end position="456"/>
    </location>
</feature>
<evidence type="ECO:0000256" key="1">
    <source>
        <dbReference type="ARBA" id="ARBA00004365"/>
    </source>
</evidence>
<feature type="domain" description="Flagellar basal-body/hook protein C-terminal" evidence="9">
    <location>
        <begin position="414"/>
        <end position="453"/>
    </location>
</feature>
<dbReference type="Pfam" id="PF06429">
    <property type="entry name" value="Flg_bbr_C"/>
    <property type="match status" value="1"/>
</dbReference>
<keyword evidence="11" id="KW-0282">Flagellum</keyword>
<feature type="domain" description="Flagellar hook-associated protein FlgK helical" evidence="10">
    <location>
        <begin position="90"/>
        <end position="320"/>
    </location>
</feature>
<keyword evidence="12" id="KW-1185">Reference proteome</keyword>
<dbReference type="PRINTS" id="PR01005">
    <property type="entry name" value="FLGHOOKAP1"/>
</dbReference>
<keyword evidence="8" id="KW-0732">Signal</keyword>
<dbReference type="NCBIfam" id="TIGR02492">
    <property type="entry name" value="flgK_ends"/>
    <property type="match status" value="1"/>
</dbReference>
<evidence type="ECO:0000256" key="4">
    <source>
        <dbReference type="ARBA" id="ARBA00016244"/>
    </source>
</evidence>
<evidence type="ECO:0000256" key="8">
    <source>
        <dbReference type="SAM" id="SignalP"/>
    </source>
</evidence>
<dbReference type="EMBL" id="JBHRVV010000001">
    <property type="protein sequence ID" value="MFC3461325.1"/>
    <property type="molecule type" value="Genomic_DNA"/>
</dbReference>
<evidence type="ECO:0000259" key="10">
    <source>
        <dbReference type="Pfam" id="PF22638"/>
    </source>
</evidence>
<dbReference type="PANTHER" id="PTHR30033">
    <property type="entry name" value="FLAGELLAR HOOK-ASSOCIATED PROTEIN 1"/>
    <property type="match status" value="1"/>
</dbReference>
<gene>
    <name evidence="7 11" type="primary">flgK</name>
    <name evidence="11" type="ORF">ACFOPH_24245</name>
</gene>
<keyword evidence="5 7" id="KW-0964">Secreted</keyword>
<proteinExistence type="inferred from homology"/>
<comment type="caution">
    <text evidence="11">The sequence shown here is derived from an EMBL/GenBank/DDBJ whole genome shotgun (WGS) entry which is preliminary data.</text>
</comment>
<evidence type="ECO:0000313" key="11">
    <source>
        <dbReference type="EMBL" id="MFC3461325.1"/>
    </source>
</evidence>
<keyword evidence="11" id="KW-0966">Cell projection</keyword>
<reference evidence="12" key="1">
    <citation type="journal article" date="2019" name="Int. J. Syst. Evol. Microbiol.">
        <title>The Global Catalogue of Microorganisms (GCM) 10K type strain sequencing project: providing services to taxonomists for standard genome sequencing and annotation.</title>
        <authorList>
            <consortium name="The Broad Institute Genomics Platform"/>
            <consortium name="The Broad Institute Genome Sequencing Center for Infectious Disease"/>
            <person name="Wu L."/>
            <person name="Ma J."/>
        </authorList>
    </citation>
    <scope>NUCLEOTIDE SEQUENCE [LARGE SCALE GENOMIC DNA]</scope>
    <source>
        <strain evidence="12">CCM 7480</strain>
    </source>
</reference>
<comment type="similarity">
    <text evidence="3 7">Belongs to the flagella basal body rod proteins family.</text>
</comment>
<accession>A0ABV7PRN6</accession>
<dbReference type="RefSeq" id="WP_379737680.1">
    <property type="nucleotide sequence ID" value="NZ_JBHRVV010000001.1"/>
</dbReference>
<sequence length="456" mass="47780">MTIMTNALSGALASQLALSATSQNIANLQTKGYTRQAALLSAVGPDASGRSVGNGVQVGALLRFSDGYKSQQMWRAASETGAFSQTQPYLTQLERVMGDDTASLSTAVDGFFASLNAVAGDNATSTPLRQQVLTASNLLAQRFNSLNNVYNAQLQSVSQQRSAIVDSANANISKIATLNTRISEANAVGAPASSLIDERDLAIDALSSQMALEVSDQPGGVRDISLRTGQALVIGGVAGKLKAVGGAGDQRFTLDFANTTFALDAARLGGQLGGLTTFEQNTLRPMQQGTADIARQLAEKVNAQLTSGYAMDGSQGRPLFVFTPGATSMLQVADGFEPTDLAFSSDGTQGDTGNLQKLVVINSQPITVTGLGTVLLSDADTQLVGKLGVISQGNQADLKTAETMRKHAQEDWQSTSGVNQDEEAINLVEYQNMYQANMRVMTVANALFDATLAMMG</sequence>
<evidence type="ECO:0000313" key="12">
    <source>
        <dbReference type="Proteomes" id="UP001595665"/>
    </source>
</evidence>
<keyword evidence="6 7" id="KW-0975">Bacterial flagellum</keyword>
<feature type="signal peptide" evidence="8">
    <location>
        <begin position="1"/>
        <end position="19"/>
    </location>
</feature>
<evidence type="ECO:0000256" key="3">
    <source>
        <dbReference type="ARBA" id="ARBA00009677"/>
    </source>
</evidence>
<evidence type="ECO:0000256" key="5">
    <source>
        <dbReference type="ARBA" id="ARBA00022525"/>
    </source>
</evidence>
<dbReference type="SUPFAM" id="SSF64518">
    <property type="entry name" value="Phase 1 flagellin"/>
    <property type="match status" value="1"/>
</dbReference>
<dbReference type="PANTHER" id="PTHR30033:SF1">
    <property type="entry name" value="FLAGELLAR HOOK-ASSOCIATED PROTEIN 1"/>
    <property type="match status" value="1"/>
</dbReference>
<protein>
    <recommendedName>
        <fullName evidence="4 7">Flagellar hook-associated protein 1</fullName>
        <shortName evidence="7">HAP1</shortName>
    </recommendedName>
</protein>
<organism evidence="11 12">
    <name type="scientific">Massilia haematophila</name>
    <dbReference type="NCBI Taxonomy" id="457923"/>
    <lineage>
        <taxon>Bacteria</taxon>
        <taxon>Pseudomonadati</taxon>
        <taxon>Pseudomonadota</taxon>
        <taxon>Betaproteobacteria</taxon>
        <taxon>Burkholderiales</taxon>
        <taxon>Oxalobacteraceae</taxon>
        <taxon>Telluria group</taxon>
        <taxon>Massilia</taxon>
    </lineage>
</organism>
<dbReference type="Pfam" id="PF22638">
    <property type="entry name" value="FlgK_D1"/>
    <property type="match status" value="1"/>
</dbReference>
<name>A0ABV7PRN6_9BURK</name>
<dbReference type="Proteomes" id="UP001595665">
    <property type="component" value="Unassembled WGS sequence"/>
</dbReference>
<evidence type="ECO:0000256" key="2">
    <source>
        <dbReference type="ARBA" id="ARBA00004613"/>
    </source>
</evidence>
<dbReference type="InterPro" id="IPR010930">
    <property type="entry name" value="Flg_bb/hook_C_dom"/>
</dbReference>
<keyword evidence="11" id="KW-0969">Cilium</keyword>
<comment type="subcellular location">
    <subcellularLocation>
        <location evidence="1 7">Bacterial flagellum</location>
    </subcellularLocation>
    <subcellularLocation>
        <location evidence="2 7">Secreted</location>
    </subcellularLocation>
</comment>
<dbReference type="InterPro" id="IPR002371">
    <property type="entry name" value="FlgK"/>
</dbReference>
<evidence type="ECO:0000256" key="6">
    <source>
        <dbReference type="ARBA" id="ARBA00023143"/>
    </source>
</evidence>
<evidence type="ECO:0000256" key="7">
    <source>
        <dbReference type="RuleBase" id="RU362065"/>
    </source>
</evidence>